<reference evidence="3" key="2">
    <citation type="submission" date="2023-06" db="EMBL/GenBank/DDBJ databases">
        <authorList>
            <consortium name="Lawrence Berkeley National Laboratory"/>
            <person name="Haridas S."/>
            <person name="Hensen N."/>
            <person name="Bonometti L."/>
            <person name="Westerberg I."/>
            <person name="Brannstrom I.O."/>
            <person name="Guillou S."/>
            <person name="Cros-Aarteil S."/>
            <person name="Calhoun S."/>
            <person name="Kuo A."/>
            <person name="Mondo S."/>
            <person name="Pangilinan J."/>
            <person name="Riley R."/>
            <person name="LaButti K."/>
            <person name="Andreopoulos B."/>
            <person name="Lipzen A."/>
            <person name="Chen C."/>
            <person name="Yanf M."/>
            <person name="Daum C."/>
            <person name="Ng V."/>
            <person name="Clum A."/>
            <person name="Steindorff A."/>
            <person name="Ohm R."/>
            <person name="Martin F."/>
            <person name="Silar P."/>
            <person name="Natvig D."/>
            <person name="Lalanne C."/>
            <person name="Gautier V."/>
            <person name="Ament-velasquez S.L."/>
            <person name="Kruys A."/>
            <person name="Hutchinson M.I."/>
            <person name="Powell A.J."/>
            <person name="Barry K."/>
            <person name="Miller A.N."/>
            <person name="Grigoriev I.V."/>
            <person name="Debuchy R."/>
            <person name="Gladieux P."/>
            <person name="Thoren M.H."/>
            <person name="Johannesson H."/>
        </authorList>
    </citation>
    <scope>NUCLEOTIDE SEQUENCE</scope>
    <source>
        <strain evidence="3">CBS 232.78</strain>
    </source>
</reference>
<comment type="catalytic activity">
    <reaction evidence="2">
        <text>N(6)-D-ribulosyl-L-lysyl-[protein] + ATP = N(6)-(3-O-phospho-D-ribulosyl)-L-lysyl-[protein] + ADP + H(+)</text>
        <dbReference type="Rhea" id="RHEA:48432"/>
        <dbReference type="Rhea" id="RHEA-COMP:12103"/>
        <dbReference type="Rhea" id="RHEA-COMP:12104"/>
        <dbReference type="ChEBI" id="CHEBI:15378"/>
        <dbReference type="ChEBI" id="CHEBI:30616"/>
        <dbReference type="ChEBI" id="CHEBI:90418"/>
        <dbReference type="ChEBI" id="CHEBI:90420"/>
        <dbReference type="ChEBI" id="CHEBI:456216"/>
        <dbReference type="EC" id="2.7.1.172"/>
    </reaction>
    <physiologicalReaction direction="left-to-right" evidence="2">
        <dbReference type="Rhea" id="RHEA:48433"/>
    </physiologicalReaction>
</comment>
<evidence type="ECO:0000256" key="1">
    <source>
        <dbReference type="ARBA" id="ARBA00011961"/>
    </source>
</evidence>
<evidence type="ECO:0000313" key="3">
    <source>
        <dbReference type="EMBL" id="KAK3392838.1"/>
    </source>
</evidence>
<sequence length="369" mass="42205">MVWISPNFAAPTIPNHEKYEGTEVDANVLKVFPSGTTVKWTSPCGASWWALLSKLDVVLPDGQEKSYFLKIYTVPKADEITLGEFRSSQQLAAIIPRNIPQPVTYGVCAGNPDRAFILSEFRDMTDVMPSTSDFVTLVAKIHQHPSPNRKFGWFRLTTFAGKYVWDNSWCRTWEEYFTRLTKNTMEAEIAIHGPDEELQELSAKILTKVIPRLIRPMETEGRSITPVLLHGDLWHGNVSVDNNTMEPVVYDPCCFYGHNEYDLGMWRASRYLTNQEHVQAYHQLSPPTEPAEDQDDRQALYAMRNDLSTSICWPANKMTRELAKQEMRRLAAKYGDGYEGYIGSKEIANASKIRSPTLELLKNFIWPRM</sequence>
<dbReference type="PANTHER" id="PTHR12149">
    <property type="entry name" value="FRUCTOSAMINE 3 KINASE-RELATED PROTEIN"/>
    <property type="match status" value="1"/>
</dbReference>
<dbReference type="Proteomes" id="UP001285441">
    <property type="component" value="Unassembled WGS sequence"/>
</dbReference>
<proteinExistence type="predicted"/>
<dbReference type="AlphaFoldDB" id="A0AAE0P3M2"/>
<dbReference type="Gene3D" id="3.90.1200.10">
    <property type="match status" value="1"/>
</dbReference>
<dbReference type="SUPFAM" id="SSF56112">
    <property type="entry name" value="Protein kinase-like (PK-like)"/>
    <property type="match status" value="1"/>
</dbReference>
<dbReference type="EMBL" id="JAULSW010000001">
    <property type="protein sequence ID" value="KAK3392838.1"/>
    <property type="molecule type" value="Genomic_DNA"/>
</dbReference>
<dbReference type="Pfam" id="PF03881">
    <property type="entry name" value="Fructosamin_kin"/>
    <property type="match status" value="1"/>
</dbReference>
<organism evidence="3 4">
    <name type="scientific">Podospora didyma</name>
    <dbReference type="NCBI Taxonomy" id="330526"/>
    <lineage>
        <taxon>Eukaryota</taxon>
        <taxon>Fungi</taxon>
        <taxon>Dikarya</taxon>
        <taxon>Ascomycota</taxon>
        <taxon>Pezizomycotina</taxon>
        <taxon>Sordariomycetes</taxon>
        <taxon>Sordariomycetidae</taxon>
        <taxon>Sordariales</taxon>
        <taxon>Podosporaceae</taxon>
        <taxon>Podospora</taxon>
    </lineage>
</organism>
<evidence type="ECO:0000256" key="2">
    <source>
        <dbReference type="ARBA" id="ARBA00048655"/>
    </source>
</evidence>
<comment type="caution">
    <text evidence="3">The sequence shown here is derived from an EMBL/GenBank/DDBJ whole genome shotgun (WGS) entry which is preliminary data.</text>
</comment>
<evidence type="ECO:0000313" key="4">
    <source>
        <dbReference type="Proteomes" id="UP001285441"/>
    </source>
</evidence>
<dbReference type="EC" id="2.7.1.172" evidence="1"/>
<gene>
    <name evidence="3" type="ORF">B0H63DRAFT_554316</name>
</gene>
<dbReference type="PANTHER" id="PTHR12149:SF8">
    <property type="entry name" value="PROTEIN-RIBULOSAMINE 3-KINASE"/>
    <property type="match status" value="1"/>
</dbReference>
<dbReference type="GO" id="GO:0016301">
    <property type="term" value="F:kinase activity"/>
    <property type="evidence" value="ECO:0007669"/>
    <property type="project" value="UniProtKB-KW"/>
</dbReference>
<reference evidence="3" key="1">
    <citation type="journal article" date="2023" name="Mol. Phylogenet. Evol.">
        <title>Genome-scale phylogeny and comparative genomics of the fungal order Sordariales.</title>
        <authorList>
            <person name="Hensen N."/>
            <person name="Bonometti L."/>
            <person name="Westerberg I."/>
            <person name="Brannstrom I.O."/>
            <person name="Guillou S."/>
            <person name="Cros-Aarteil S."/>
            <person name="Calhoun S."/>
            <person name="Haridas S."/>
            <person name="Kuo A."/>
            <person name="Mondo S."/>
            <person name="Pangilinan J."/>
            <person name="Riley R."/>
            <person name="LaButti K."/>
            <person name="Andreopoulos B."/>
            <person name="Lipzen A."/>
            <person name="Chen C."/>
            <person name="Yan M."/>
            <person name="Daum C."/>
            <person name="Ng V."/>
            <person name="Clum A."/>
            <person name="Steindorff A."/>
            <person name="Ohm R.A."/>
            <person name="Martin F."/>
            <person name="Silar P."/>
            <person name="Natvig D.O."/>
            <person name="Lalanne C."/>
            <person name="Gautier V."/>
            <person name="Ament-Velasquez S.L."/>
            <person name="Kruys A."/>
            <person name="Hutchinson M.I."/>
            <person name="Powell A.J."/>
            <person name="Barry K."/>
            <person name="Miller A.N."/>
            <person name="Grigoriev I.V."/>
            <person name="Debuchy R."/>
            <person name="Gladieux P."/>
            <person name="Hiltunen Thoren M."/>
            <person name="Johannesson H."/>
        </authorList>
    </citation>
    <scope>NUCLEOTIDE SEQUENCE</scope>
    <source>
        <strain evidence="3">CBS 232.78</strain>
    </source>
</reference>
<dbReference type="GO" id="GO:0102193">
    <property type="term" value="F:protein-ribulosamine 3-kinase activity"/>
    <property type="evidence" value="ECO:0007669"/>
    <property type="project" value="UniProtKB-EC"/>
</dbReference>
<keyword evidence="3" id="KW-0418">Kinase</keyword>
<name>A0AAE0P3M2_9PEZI</name>
<keyword evidence="3" id="KW-0808">Transferase</keyword>
<dbReference type="InterPro" id="IPR011009">
    <property type="entry name" value="Kinase-like_dom_sf"/>
</dbReference>
<dbReference type="InterPro" id="IPR016477">
    <property type="entry name" value="Fructo-/Ketosamine-3-kinase"/>
</dbReference>
<accession>A0AAE0P3M2</accession>
<protein>
    <recommendedName>
        <fullName evidence="1">protein-ribulosamine 3-kinase</fullName>
        <ecNumber evidence="1">2.7.1.172</ecNumber>
    </recommendedName>
</protein>
<keyword evidence="4" id="KW-1185">Reference proteome</keyword>